<dbReference type="OrthoDB" id="1494613at2"/>
<evidence type="ECO:0000256" key="4">
    <source>
        <dbReference type="ARBA" id="ARBA00022692"/>
    </source>
</evidence>
<dbReference type="RefSeq" id="WP_124151701.1">
    <property type="nucleotide sequence ID" value="NZ_RQIS01000009.1"/>
</dbReference>
<protein>
    <recommendedName>
        <fullName evidence="11">Na+/H+ antiporter subunit C</fullName>
    </recommendedName>
</protein>
<dbReference type="PANTHER" id="PTHR34583">
    <property type="entry name" value="ANTIPORTER SUBUNIT MNHC2-RELATED"/>
    <property type="match status" value="1"/>
</dbReference>
<dbReference type="AlphaFoldDB" id="A0A3N6NY54"/>
<keyword evidence="5 8" id="KW-1133">Transmembrane helix</keyword>
<dbReference type="InterPro" id="IPR050601">
    <property type="entry name" value="CPA3_antiporter_subunitC"/>
</dbReference>
<keyword evidence="6 8" id="KW-0472">Membrane</keyword>
<dbReference type="PANTHER" id="PTHR34583:SF2">
    <property type="entry name" value="ANTIPORTER SUBUNIT MNHC2-RELATED"/>
    <property type="match status" value="1"/>
</dbReference>
<dbReference type="InterPro" id="IPR039428">
    <property type="entry name" value="NUOK/Mnh_C1-like"/>
</dbReference>
<name>A0A3N6NY54_9BURK</name>
<gene>
    <name evidence="9" type="ORF">D1Y85_14245</name>
</gene>
<dbReference type="GO" id="GO:0005886">
    <property type="term" value="C:plasma membrane"/>
    <property type="evidence" value="ECO:0007669"/>
    <property type="project" value="UniProtKB-SubCell"/>
</dbReference>
<evidence type="ECO:0000313" key="9">
    <source>
        <dbReference type="EMBL" id="RQH05773.1"/>
    </source>
</evidence>
<evidence type="ECO:0000256" key="8">
    <source>
        <dbReference type="SAM" id="Phobius"/>
    </source>
</evidence>
<dbReference type="EMBL" id="RQIS01000009">
    <property type="protein sequence ID" value="RQH05773.1"/>
    <property type="molecule type" value="Genomic_DNA"/>
</dbReference>
<dbReference type="Gene3D" id="1.10.287.3510">
    <property type="match status" value="1"/>
</dbReference>
<keyword evidence="3" id="KW-1003">Cell membrane</keyword>
<keyword evidence="4 8" id="KW-0812">Transmembrane</keyword>
<keyword evidence="10" id="KW-1185">Reference proteome</keyword>
<evidence type="ECO:0000256" key="1">
    <source>
        <dbReference type="ARBA" id="ARBA00004651"/>
    </source>
</evidence>
<proteinExistence type="inferred from homology"/>
<accession>A0A3N6NY54</accession>
<evidence type="ECO:0008006" key="11">
    <source>
        <dbReference type="Google" id="ProtNLM"/>
    </source>
</evidence>
<evidence type="ECO:0000256" key="6">
    <source>
        <dbReference type="ARBA" id="ARBA00023136"/>
    </source>
</evidence>
<evidence type="ECO:0000256" key="2">
    <source>
        <dbReference type="ARBA" id="ARBA00010388"/>
    </source>
</evidence>
<evidence type="ECO:0000313" key="10">
    <source>
        <dbReference type="Proteomes" id="UP000272778"/>
    </source>
</evidence>
<evidence type="ECO:0000256" key="5">
    <source>
        <dbReference type="ARBA" id="ARBA00022989"/>
    </source>
</evidence>
<organism evidence="9 10">
    <name type="scientific">Paraburkholderia dinghuensis</name>
    <dbReference type="NCBI Taxonomy" id="2305225"/>
    <lineage>
        <taxon>Bacteria</taxon>
        <taxon>Pseudomonadati</taxon>
        <taxon>Pseudomonadota</taxon>
        <taxon>Betaproteobacteria</taxon>
        <taxon>Burkholderiales</taxon>
        <taxon>Burkholderiaceae</taxon>
        <taxon>Paraburkholderia</taxon>
    </lineage>
</organism>
<comment type="caution">
    <text evidence="9">The sequence shown here is derived from an EMBL/GenBank/DDBJ whole genome shotgun (WGS) entry which is preliminary data.</text>
</comment>
<dbReference type="Proteomes" id="UP000272778">
    <property type="component" value="Unassembled WGS sequence"/>
</dbReference>
<comment type="similarity">
    <text evidence="2">Belongs to the CPA3 antiporters (TC 2.A.63) subunit C family.</text>
</comment>
<feature type="transmembrane region" description="Helical" evidence="8">
    <location>
        <begin position="6"/>
        <end position="25"/>
    </location>
</feature>
<feature type="transmembrane region" description="Helical" evidence="8">
    <location>
        <begin position="32"/>
        <end position="54"/>
    </location>
</feature>
<dbReference type="Pfam" id="PF00420">
    <property type="entry name" value="Oxidored_q2"/>
    <property type="match status" value="1"/>
</dbReference>
<reference evidence="9 10" key="1">
    <citation type="submission" date="2018-11" db="EMBL/GenBank/DDBJ databases">
        <title>Paraburkholderia sp. DHOA04, isolated from soil.</title>
        <authorList>
            <person name="Gao Z.-H."/>
            <person name="Qiu L.-H."/>
            <person name="Fu J.-C."/>
        </authorList>
    </citation>
    <scope>NUCLEOTIDE SEQUENCE [LARGE SCALE GENOMIC DNA]</scope>
    <source>
        <strain evidence="9 10">DHOA04</strain>
    </source>
</reference>
<comment type="subcellular location">
    <subcellularLocation>
        <location evidence="1">Cell membrane</location>
        <topology evidence="1">Multi-pass membrane protein</topology>
    </subcellularLocation>
</comment>
<sequence length="116" mass="11521">MNASQLFALTAAALVGLGLYGLIVNPQPLRKVLAFNLTGNGVFLACGVIAQRGAAAGMPGDPVPQALLITAIVVSFAASALAVALILRWFAQTGSISLSGDGDAASGQDAAGVEAR</sequence>
<feature type="transmembrane region" description="Helical" evidence="8">
    <location>
        <begin position="66"/>
        <end position="87"/>
    </location>
</feature>
<feature type="region of interest" description="Disordered" evidence="7">
    <location>
        <begin position="97"/>
        <end position="116"/>
    </location>
</feature>
<evidence type="ECO:0000256" key="3">
    <source>
        <dbReference type="ARBA" id="ARBA00022475"/>
    </source>
</evidence>
<evidence type="ECO:0000256" key="7">
    <source>
        <dbReference type="SAM" id="MobiDB-lite"/>
    </source>
</evidence>